<dbReference type="Pfam" id="PF04542">
    <property type="entry name" value="Sigma70_r2"/>
    <property type="match status" value="1"/>
</dbReference>
<protein>
    <submittedName>
        <fullName evidence="6">Sigma-70 family RNA polymerase sigma factor</fullName>
    </submittedName>
</protein>
<dbReference type="PANTHER" id="PTHR30385:SF7">
    <property type="entry name" value="RNA POLYMERASE SIGMA FACTOR FLIA"/>
    <property type="match status" value="1"/>
</dbReference>
<dbReference type="PANTHER" id="PTHR30385">
    <property type="entry name" value="SIGMA FACTOR F FLAGELLAR"/>
    <property type="match status" value="1"/>
</dbReference>
<evidence type="ECO:0000256" key="1">
    <source>
        <dbReference type="ARBA" id="ARBA00023015"/>
    </source>
</evidence>
<evidence type="ECO:0000256" key="3">
    <source>
        <dbReference type="ARBA" id="ARBA00023125"/>
    </source>
</evidence>
<keyword evidence="1" id="KW-0805">Transcription regulation</keyword>
<evidence type="ECO:0000256" key="4">
    <source>
        <dbReference type="ARBA" id="ARBA00023163"/>
    </source>
</evidence>
<reference evidence="7" key="1">
    <citation type="journal article" date="2019" name="Int. J. Syst. Evol. Microbiol.">
        <title>The Global Catalogue of Microorganisms (GCM) 10K type strain sequencing project: providing services to taxonomists for standard genome sequencing and annotation.</title>
        <authorList>
            <consortium name="The Broad Institute Genomics Platform"/>
            <consortium name="The Broad Institute Genome Sequencing Center for Infectious Disease"/>
            <person name="Wu L."/>
            <person name="Ma J."/>
        </authorList>
    </citation>
    <scope>NUCLEOTIDE SEQUENCE [LARGE SCALE GENOMIC DNA]</scope>
    <source>
        <strain evidence="7">CCUG 53270</strain>
    </source>
</reference>
<dbReference type="InterPro" id="IPR007627">
    <property type="entry name" value="RNA_pol_sigma70_r2"/>
</dbReference>
<proteinExistence type="predicted"/>
<gene>
    <name evidence="6" type="ORF">ACFQ4B_06055</name>
</gene>
<evidence type="ECO:0000259" key="5">
    <source>
        <dbReference type="Pfam" id="PF04542"/>
    </source>
</evidence>
<dbReference type="SUPFAM" id="SSF88946">
    <property type="entry name" value="Sigma2 domain of RNA polymerase sigma factors"/>
    <property type="match status" value="1"/>
</dbReference>
<feature type="domain" description="RNA polymerase sigma-70 region 2" evidence="5">
    <location>
        <begin position="36"/>
        <end position="100"/>
    </location>
</feature>
<dbReference type="Gene3D" id="1.10.10.10">
    <property type="entry name" value="Winged helix-like DNA-binding domain superfamily/Winged helix DNA-binding domain"/>
    <property type="match status" value="1"/>
</dbReference>
<evidence type="ECO:0000313" key="6">
    <source>
        <dbReference type="EMBL" id="MFD1219673.1"/>
    </source>
</evidence>
<name>A0ABW3UG50_9BACL</name>
<dbReference type="SUPFAM" id="SSF88659">
    <property type="entry name" value="Sigma3 and sigma4 domains of RNA polymerase sigma factors"/>
    <property type="match status" value="1"/>
</dbReference>
<evidence type="ECO:0000256" key="2">
    <source>
        <dbReference type="ARBA" id="ARBA00023082"/>
    </source>
</evidence>
<dbReference type="NCBIfam" id="TIGR02937">
    <property type="entry name" value="sigma70-ECF"/>
    <property type="match status" value="1"/>
</dbReference>
<comment type="caution">
    <text evidence="6">The sequence shown here is derived from an EMBL/GenBank/DDBJ whole genome shotgun (WGS) entry which is preliminary data.</text>
</comment>
<keyword evidence="2" id="KW-0731">Sigma factor</keyword>
<dbReference type="InterPro" id="IPR013324">
    <property type="entry name" value="RNA_pol_sigma_r3/r4-like"/>
</dbReference>
<evidence type="ECO:0000313" key="7">
    <source>
        <dbReference type="Proteomes" id="UP001597180"/>
    </source>
</evidence>
<keyword evidence="4" id="KW-0804">Transcription</keyword>
<keyword evidence="7" id="KW-1185">Reference proteome</keyword>
<dbReference type="Proteomes" id="UP001597180">
    <property type="component" value="Unassembled WGS sequence"/>
</dbReference>
<dbReference type="RefSeq" id="WP_345594811.1">
    <property type="nucleotide sequence ID" value="NZ_BAABJG010000055.1"/>
</dbReference>
<dbReference type="Gene3D" id="1.10.1740.10">
    <property type="match status" value="1"/>
</dbReference>
<organism evidence="6 7">
    <name type="scientific">Paenibacillus vulneris</name>
    <dbReference type="NCBI Taxonomy" id="1133364"/>
    <lineage>
        <taxon>Bacteria</taxon>
        <taxon>Bacillati</taxon>
        <taxon>Bacillota</taxon>
        <taxon>Bacilli</taxon>
        <taxon>Bacillales</taxon>
        <taxon>Paenibacillaceae</taxon>
        <taxon>Paenibacillus</taxon>
    </lineage>
</organism>
<accession>A0ABW3UG50</accession>
<dbReference type="InterPro" id="IPR013325">
    <property type="entry name" value="RNA_pol_sigma_r2"/>
</dbReference>
<dbReference type="EMBL" id="JBHTLU010000012">
    <property type="protein sequence ID" value="MFD1219673.1"/>
    <property type="molecule type" value="Genomic_DNA"/>
</dbReference>
<dbReference type="InterPro" id="IPR014284">
    <property type="entry name" value="RNA_pol_sigma-70_dom"/>
</dbReference>
<sequence>MIWNEVKRNDTLNNEELYIKAKSGDNDAKEMLLINNIPLIKKIVNRMYKNDLDMDKEELFSIGFIGAQKAYNLYDPNKGYKYVTLLHTTILNELRIHMRTLKYQKNSKYKKVSMDKTLDIEEGNKETYHDLIGDEQSIKKYSEIENAATINEILNKFIPVANEREKYILNQLYYEKKTMREIASVLGTTHQNVALIHNEIIRVLRNMMHIEVKDDKRKRKRKTA</sequence>
<dbReference type="InterPro" id="IPR036388">
    <property type="entry name" value="WH-like_DNA-bd_sf"/>
</dbReference>
<keyword evidence="3" id="KW-0238">DNA-binding</keyword>